<proteinExistence type="inferred from homology"/>
<evidence type="ECO:0000259" key="3">
    <source>
        <dbReference type="SMART" id="SM00854"/>
    </source>
</evidence>
<feature type="region of interest" description="Disordered" evidence="2">
    <location>
        <begin position="1"/>
        <end position="50"/>
    </location>
</feature>
<evidence type="ECO:0000313" key="5">
    <source>
        <dbReference type="Proteomes" id="UP000744769"/>
    </source>
</evidence>
<accession>A0A967AZS2</accession>
<dbReference type="PANTHER" id="PTHR33393:SF11">
    <property type="entry name" value="POLYGLUTAMINE SYNTHESIS ACCESSORY PROTEIN RV0574C-RELATED"/>
    <property type="match status" value="1"/>
</dbReference>
<dbReference type="EMBL" id="JAAOIV010000002">
    <property type="protein sequence ID" value="NHN54815.1"/>
    <property type="molecule type" value="Genomic_DNA"/>
</dbReference>
<dbReference type="Proteomes" id="UP000744769">
    <property type="component" value="Unassembled WGS sequence"/>
</dbReference>
<dbReference type="Pfam" id="PF09587">
    <property type="entry name" value="PGA_cap"/>
    <property type="match status" value="1"/>
</dbReference>
<comment type="similarity">
    <text evidence="1">Belongs to the CapA family.</text>
</comment>
<evidence type="ECO:0000256" key="1">
    <source>
        <dbReference type="ARBA" id="ARBA00005662"/>
    </source>
</evidence>
<feature type="domain" description="Capsule synthesis protein CapA" evidence="3">
    <location>
        <begin position="44"/>
        <end position="295"/>
    </location>
</feature>
<name>A0A967AZS2_9MICO</name>
<gene>
    <name evidence="4" type="ORF">G9U51_03330</name>
</gene>
<evidence type="ECO:0000313" key="4">
    <source>
        <dbReference type="EMBL" id="NHN54815.1"/>
    </source>
</evidence>
<reference evidence="4" key="1">
    <citation type="submission" date="2020-03" db="EMBL/GenBank/DDBJ databases">
        <title>Draft sequencing of Calidifontibacter sp. DB0510.</title>
        <authorList>
            <person name="Kim D.-U."/>
        </authorList>
    </citation>
    <scope>NUCLEOTIDE SEQUENCE</scope>
    <source>
        <strain evidence="4">DB0510</strain>
    </source>
</reference>
<organism evidence="4 5">
    <name type="scientific">Metallococcus carri</name>
    <dbReference type="NCBI Taxonomy" id="1656884"/>
    <lineage>
        <taxon>Bacteria</taxon>
        <taxon>Bacillati</taxon>
        <taxon>Actinomycetota</taxon>
        <taxon>Actinomycetes</taxon>
        <taxon>Micrococcales</taxon>
        <taxon>Dermacoccaceae</taxon>
        <taxon>Metallococcus</taxon>
    </lineage>
</organism>
<dbReference type="AlphaFoldDB" id="A0A967AZS2"/>
<protein>
    <submittedName>
        <fullName evidence="4">CapA family protein</fullName>
    </submittedName>
</protein>
<dbReference type="CDD" id="cd07381">
    <property type="entry name" value="MPP_CapA"/>
    <property type="match status" value="1"/>
</dbReference>
<dbReference type="InterPro" id="IPR019079">
    <property type="entry name" value="Capsule_synth_CapA"/>
</dbReference>
<comment type="caution">
    <text evidence="4">The sequence shown here is derived from an EMBL/GenBank/DDBJ whole genome shotgun (WGS) entry which is preliminary data.</text>
</comment>
<sequence>MGSTVSGDRSPSRGSSSSSADDPSPSTSSQSGAGTASGRTGTVTIEFSGDDIPQEEIIAAAKKGDGYDFEPMFAPVKAYTSSADVSICQMETTLTPTNTNLTRSIVHRGPREFATAVRNAGYDGCSTANNHTFDAGVPGLATTQQVMTSAGLQVAGPGDATNPVRTAWYTAKGLKIAQLSYSYTLDNWAQGSLTGAPPDAPWLKQSLYAVRGAAGISADAAKARAAGADIVLVSLHWGTQFAFEPSGDQVALAQQLLASPNVDMIIGNHPHVVQRCGASNGKLVFYSLGNQLSNQGVNWGFPDATQDGVMVKVTLTKSASGLKVDKAEYQPTRARRTGGYIIDQVSKASNPSSWASTSRLIQGPSNACQLTPAP</sequence>
<dbReference type="InterPro" id="IPR029052">
    <property type="entry name" value="Metallo-depent_PP-like"/>
</dbReference>
<keyword evidence="5" id="KW-1185">Reference proteome</keyword>
<dbReference type="PANTHER" id="PTHR33393">
    <property type="entry name" value="POLYGLUTAMINE SYNTHESIS ACCESSORY PROTEIN RV0574C-RELATED"/>
    <property type="match status" value="1"/>
</dbReference>
<dbReference type="InterPro" id="IPR052169">
    <property type="entry name" value="CW_Biosynth-Accessory"/>
</dbReference>
<evidence type="ECO:0000256" key="2">
    <source>
        <dbReference type="SAM" id="MobiDB-lite"/>
    </source>
</evidence>
<dbReference type="SUPFAM" id="SSF56300">
    <property type="entry name" value="Metallo-dependent phosphatases"/>
    <property type="match status" value="1"/>
</dbReference>
<feature type="compositionally biased region" description="Low complexity" evidence="2">
    <location>
        <begin position="1"/>
        <end position="41"/>
    </location>
</feature>
<dbReference type="SMART" id="SM00854">
    <property type="entry name" value="PGA_cap"/>
    <property type="match status" value="1"/>
</dbReference>
<dbReference type="Gene3D" id="3.60.21.10">
    <property type="match status" value="1"/>
</dbReference>